<dbReference type="PANTHER" id="PTHR22847:SF637">
    <property type="entry name" value="WD REPEAT DOMAIN 5B"/>
    <property type="match status" value="1"/>
</dbReference>
<feature type="region of interest" description="Disordered" evidence="3">
    <location>
        <begin position="1"/>
        <end position="81"/>
    </location>
</feature>
<reference evidence="4" key="1">
    <citation type="submission" date="2020-12" db="EMBL/GenBank/DDBJ databases">
        <title>Metabolic potential, ecology and presence of endohyphal bacteria is reflected in genomic diversity of Mucoromycotina.</title>
        <authorList>
            <person name="Muszewska A."/>
            <person name="Okrasinska A."/>
            <person name="Steczkiewicz K."/>
            <person name="Drgas O."/>
            <person name="Orlowska M."/>
            <person name="Perlinska-Lenart U."/>
            <person name="Aleksandrzak-Piekarczyk T."/>
            <person name="Szatraj K."/>
            <person name="Zielenkiewicz U."/>
            <person name="Pilsyk S."/>
            <person name="Malc E."/>
            <person name="Mieczkowski P."/>
            <person name="Kruszewska J.S."/>
            <person name="Biernat P."/>
            <person name="Pawlowska J."/>
        </authorList>
    </citation>
    <scope>NUCLEOTIDE SEQUENCE</scope>
    <source>
        <strain evidence="4">WA0000017839</strain>
    </source>
</reference>
<accession>A0A8H7UXU5</accession>
<keyword evidence="5" id="KW-1185">Reference proteome</keyword>
<dbReference type="SMART" id="SM00320">
    <property type="entry name" value="WD40"/>
    <property type="match status" value="4"/>
</dbReference>
<sequence length="530" mass="60282">MSFENKNDIIEQDDIDSEFEGEVMPTSGSPGSDIDDILTDDLLASSEEESKNKKRQSKKTLTKKKTPVKRARKTTQTKLKLPQVPETWNPTEVKKLSEKYPDKYWKHHADSGSNMIQMINKDHQLETLPTDMSDQSAIASMTLSEDGGLLATFSSIGSVKIFEIGDNVDELRKIRDEDEPQIDEFFCGTFTPNGLLAVGGKLKDRRRWSTEDNDNHILPCDIKIFDMVASKVLTRLVGHTEEVLTIKAIQFKEKNYLISTSQDGSILKWHMADDWTTLISKTKMVDNFTCMAFTVSFLPNTGNKYFLAATDEHVRLFDFETGKLLQTFRDLYTSYCDCVKFVKWVDEAAYFKNNGMDIDHKPEDGYAWFITRGTELCDVSEFISSKPNVCTLHKLTYPTKKNGEFKVEEIMKYTHPEYRANSWSVKISSNGRYILAPTIYGQVYVFNMLTGKVAAIIKEHGDIEVRDVIFHPSKPLLFSCSDDGYVKVFTYKPTVKVDIEQDLDIGTVESATIIKEEAMDVEVVIDATDI</sequence>
<dbReference type="GO" id="GO:1990234">
    <property type="term" value="C:transferase complex"/>
    <property type="evidence" value="ECO:0007669"/>
    <property type="project" value="UniProtKB-ARBA"/>
</dbReference>
<feature type="compositionally biased region" description="Basic residues" evidence="3">
    <location>
        <begin position="52"/>
        <end position="75"/>
    </location>
</feature>
<proteinExistence type="predicted"/>
<evidence type="ECO:0000313" key="5">
    <source>
        <dbReference type="Proteomes" id="UP000603453"/>
    </source>
</evidence>
<feature type="compositionally biased region" description="Acidic residues" evidence="3">
    <location>
        <begin position="10"/>
        <end position="21"/>
    </location>
</feature>
<keyword evidence="2" id="KW-0677">Repeat</keyword>
<dbReference type="Proteomes" id="UP000603453">
    <property type="component" value="Unassembled WGS sequence"/>
</dbReference>
<dbReference type="Pfam" id="PF00400">
    <property type="entry name" value="WD40"/>
    <property type="match status" value="1"/>
</dbReference>
<dbReference type="InterPro" id="IPR001680">
    <property type="entry name" value="WD40_rpt"/>
</dbReference>
<evidence type="ECO:0000256" key="3">
    <source>
        <dbReference type="SAM" id="MobiDB-lite"/>
    </source>
</evidence>
<evidence type="ECO:0000256" key="2">
    <source>
        <dbReference type="ARBA" id="ARBA00022737"/>
    </source>
</evidence>
<dbReference type="OrthoDB" id="5588835at2759"/>
<dbReference type="InterPro" id="IPR036322">
    <property type="entry name" value="WD40_repeat_dom_sf"/>
</dbReference>
<evidence type="ECO:0000313" key="4">
    <source>
        <dbReference type="EMBL" id="KAG2196058.1"/>
    </source>
</evidence>
<dbReference type="EMBL" id="JAEPRD010000154">
    <property type="protein sequence ID" value="KAG2196058.1"/>
    <property type="molecule type" value="Genomic_DNA"/>
</dbReference>
<name>A0A8H7UXU5_9FUNG</name>
<keyword evidence="1" id="KW-0853">WD repeat</keyword>
<comment type="caution">
    <text evidence="4">The sequence shown here is derived from an EMBL/GenBank/DDBJ whole genome shotgun (WGS) entry which is preliminary data.</text>
</comment>
<dbReference type="AlphaFoldDB" id="A0A8H7UXU5"/>
<gene>
    <name evidence="4" type="ORF">INT47_008152</name>
</gene>
<dbReference type="SUPFAM" id="SSF50978">
    <property type="entry name" value="WD40 repeat-like"/>
    <property type="match status" value="1"/>
</dbReference>
<protein>
    <recommendedName>
        <fullName evidence="6">WD40 repeat-like protein</fullName>
    </recommendedName>
</protein>
<dbReference type="PANTHER" id="PTHR22847">
    <property type="entry name" value="WD40 REPEAT PROTEIN"/>
    <property type="match status" value="1"/>
</dbReference>
<dbReference type="Gene3D" id="2.130.10.10">
    <property type="entry name" value="YVTN repeat-like/Quinoprotein amine dehydrogenase"/>
    <property type="match status" value="2"/>
</dbReference>
<evidence type="ECO:0008006" key="6">
    <source>
        <dbReference type="Google" id="ProtNLM"/>
    </source>
</evidence>
<organism evidence="4 5">
    <name type="scientific">Mucor saturninus</name>
    <dbReference type="NCBI Taxonomy" id="64648"/>
    <lineage>
        <taxon>Eukaryota</taxon>
        <taxon>Fungi</taxon>
        <taxon>Fungi incertae sedis</taxon>
        <taxon>Mucoromycota</taxon>
        <taxon>Mucoromycotina</taxon>
        <taxon>Mucoromycetes</taxon>
        <taxon>Mucorales</taxon>
        <taxon>Mucorineae</taxon>
        <taxon>Mucoraceae</taxon>
        <taxon>Mucor</taxon>
    </lineage>
</organism>
<evidence type="ECO:0000256" key="1">
    <source>
        <dbReference type="ARBA" id="ARBA00022574"/>
    </source>
</evidence>
<dbReference type="InterPro" id="IPR015943">
    <property type="entry name" value="WD40/YVTN_repeat-like_dom_sf"/>
</dbReference>